<dbReference type="InterPro" id="IPR000182">
    <property type="entry name" value="GNAT_dom"/>
</dbReference>
<name>A0A7H8NI18_9ACTN</name>
<evidence type="ECO:0000313" key="5">
    <source>
        <dbReference type="Proteomes" id="UP000509303"/>
    </source>
</evidence>
<dbReference type="SUPFAM" id="SSF55729">
    <property type="entry name" value="Acyl-CoA N-acyltransferases (Nat)"/>
    <property type="match status" value="1"/>
</dbReference>
<accession>A0A7H8NI18</accession>
<gene>
    <name evidence="4" type="ORF">HUT08_01620</name>
</gene>
<dbReference type="PANTHER" id="PTHR43877">
    <property type="entry name" value="AMINOALKYLPHOSPHONATE N-ACETYLTRANSFERASE-RELATED-RELATED"/>
    <property type="match status" value="1"/>
</dbReference>
<dbReference type="EMBL" id="CP054929">
    <property type="protein sequence ID" value="QKW54161.1"/>
    <property type="molecule type" value="Genomic_DNA"/>
</dbReference>
<keyword evidence="5" id="KW-1185">Reference proteome</keyword>
<dbReference type="CDD" id="cd04301">
    <property type="entry name" value="NAT_SF"/>
    <property type="match status" value="1"/>
</dbReference>
<proteinExistence type="predicted"/>
<keyword evidence="1 4" id="KW-0808">Transferase</keyword>
<feature type="domain" description="N-acetyltransferase" evidence="3">
    <location>
        <begin position="1"/>
        <end position="131"/>
    </location>
</feature>
<dbReference type="InterPro" id="IPR016181">
    <property type="entry name" value="Acyl_CoA_acyltransferase"/>
</dbReference>
<dbReference type="Gene3D" id="3.40.630.30">
    <property type="match status" value="1"/>
</dbReference>
<dbReference type="GO" id="GO:0016747">
    <property type="term" value="F:acyltransferase activity, transferring groups other than amino-acyl groups"/>
    <property type="evidence" value="ECO:0007669"/>
    <property type="project" value="InterPro"/>
</dbReference>
<dbReference type="InterPro" id="IPR050832">
    <property type="entry name" value="Bact_Acetyltransf"/>
</dbReference>
<evidence type="ECO:0000313" key="4">
    <source>
        <dbReference type="EMBL" id="QKW54161.1"/>
    </source>
</evidence>
<reference evidence="4 5" key="1">
    <citation type="submission" date="2020-06" db="EMBL/GenBank/DDBJ databases">
        <title>Genome mining for natural products.</title>
        <authorList>
            <person name="Zhang B."/>
            <person name="Shi J."/>
            <person name="Ge H."/>
        </authorList>
    </citation>
    <scope>NUCLEOTIDE SEQUENCE [LARGE SCALE GENOMIC DNA]</scope>
    <source>
        <strain evidence="4 5">NA00687</strain>
    </source>
</reference>
<dbReference type="AlphaFoldDB" id="A0A7H8NI18"/>
<dbReference type="Proteomes" id="UP000509303">
    <property type="component" value="Chromosome"/>
</dbReference>
<protein>
    <submittedName>
        <fullName evidence="4">GNAT family N-acetyltransferase</fullName>
    </submittedName>
</protein>
<organism evidence="4 5">
    <name type="scientific">Streptomyces buecherae</name>
    <dbReference type="NCBI Taxonomy" id="2763006"/>
    <lineage>
        <taxon>Bacteria</taxon>
        <taxon>Bacillati</taxon>
        <taxon>Actinomycetota</taxon>
        <taxon>Actinomycetes</taxon>
        <taxon>Kitasatosporales</taxon>
        <taxon>Streptomycetaceae</taxon>
        <taxon>Streptomyces</taxon>
    </lineage>
</organism>
<dbReference type="Pfam" id="PF00583">
    <property type="entry name" value="Acetyltransf_1"/>
    <property type="match status" value="1"/>
</dbReference>
<keyword evidence="2" id="KW-0012">Acyltransferase</keyword>
<evidence type="ECO:0000256" key="1">
    <source>
        <dbReference type="ARBA" id="ARBA00022679"/>
    </source>
</evidence>
<sequence>MEELYGPPDVTLDAFVPRFAAWARQHAASHRCVVSVRGDVVIGMAWLAVTQRVPLPRAFERLSGDVQCVYVVPDERASGVGGELIETVLDWAGELGLERVTVHSSDRAVSAYRRHGFAVSPRLLQAEVGEA</sequence>
<evidence type="ECO:0000256" key="2">
    <source>
        <dbReference type="ARBA" id="ARBA00023315"/>
    </source>
</evidence>
<evidence type="ECO:0000259" key="3">
    <source>
        <dbReference type="PROSITE" id="PS51186"/>
    </source>
</evidence>
<dbReference type="PROSITE" id="PS51186">
    <property type="entry name" value="GNAT"/>
    <property type="match status" value="1"/>
</dbReference>